<evidence type="ECO:0000313" key="3">
    <source>
        <dbReference type="RefSeq" id="XP_030980080.1"/>
    </source>
</evidence>
<accession>A0A6P8AYT4</accession>
<keyword evidence="2" id="KW-1185">Reference proteome</keyword>
<evidence type="ECO:0000256" key="1">
    <source>
        <dbReference type="SAM" id="SignalP"/>
    </source>
</evidence>
<name>A0A6P8AYT4_PYRGI</name>
<dbReference type="RefSeq" id="XP_030980080.1">
    <property type="nucleotide sequence ID" value="XM_031130534.1"/>
</dbReference>
<dbReference type="AlphaFoldDB" id="A0A6P8AYT4"/>
<gene>
    <name evidence="3" type="ORF">PgNI_10561</name>
</gene>
<sequence>MFLLLLATKVLVCHLALASAKAIADNVWQDTHNTSHSNQQEPIKSAWVITPETSITRDGHFTVDADDIVTVSVPNGTRWHADGLEVVKSGKSSSIGATARLKNLNLQAHNGSIGLFAHGNAAIVLSDSQMLSSGPVGHSVFATAGSFIHMSGISAVTTGPRSSIAAASTMRSRIQIESSEALTTGPGSPCLFSLGGALNAQQFRCVSVESPFLVVDSTNAVWQDHIAVTLDQVEAAAGGFATIVMFDNTTRLNLRPTPQLRLRDTTLTAVQPEAVGMWFANTWGRVDIAQSTIIANGTLVRAVAGMPVPHDLSEFGKRQSGDASTALIINVVQSSLRGDVVLSGKGAIDWRLTEMSEWIGSAVEGHSDSNVDISVSQNSIWRLTNHTHVHKFMNDDPTLGNIDSQGFNLTYCKNVSNIAVPVSALAGGGFAVGLPE</sequence>
<reference evidence="2 3" key="1">
    <citation type="journal article" date="2019" name="Mol. Biol. Evol.">
        <title>Blast fungal genomes show frequent chromosomal changes, gene gains and losses, and effector gene turnover.</title>
        <authorList>
            <person name="Gomez Luciano L.B."/>
            <person name="Jason Tsai I."/>
            <person name="Chuma I."/>
            <person name="Tosa Y."/>
            <person name="Chen Y.H."/>
            <person name="Li J.Y."/>
            <person name="Li M.Y."/>
            <person name="Jade Lu M.Y."/>
            <person name="Nakayashiki H."/>
            <person name="Li W.H."/>
        </authorList>
    </citation>
    <scope>NUCLEOTIDE SEQUENCE [LARGE SCALE GENOMIC DNA]</scope>
    <source>
        <strain evidence="2 3">NI907</strain>
    </source>
</reference>
<reference evidence="3" key="2">
    <citation type="submission" date="2019-10" db="EMBL/GenBank/DDBJ databases">
        <authorList>
            <consortium name="NCBI Genome Project"/>
        </authorList>
    </citation>
    <scope>NUCLEOTIDE SEQUENCE</scope>
    <source>
        <strain evidence="3">NI907</strain>
    </source>
</reference>
<proteinExistence type="predicted"/>
<evidence type="ECO:0000313" key="2">
    <source>
        <dbReference type="Proteomes" id="UP000515153"/>
    </source>
</evidence>
<keyword evidence="1" id="KW-0732">Signal</keyword>
<protein>
    <recommendedName>
        <fullName evidence="4">Hyphally-regulated cell wall protein N-terminal domain-containing protein</fullName>
    </recommendedName>
</protein>
<feature type="signal peptide" evidence="1">
    <location>
        <begin position="1"/>
        <end position="18"/>
    </location>
</feature>
<evidence type="ECO:0008006" key="4">
    <source>
        <dbReference type="Google" id="ProtNLM"/>
    </source>
</evidence>
<dbReference type="KEGG" id="pgri:PgNI_10561"/>
<reference evidence="3" key="3">
    <citation type="submission" date="2025-08" db="UniProtKB">
        <authorList>
            <consortium name="RefSeq"/>
        </authorList>
    </citation>
    <scope>IDENTIFICATION</scope>
    <source>
        <strain evidence="3">NI907</strain>
    </source>
</reference>
<organism evidence="2 3">
    <name type="scientific">Pyricularia grisea</name>
    <name type="common">Crabgrass-specific blast fungus</name>
    <name type="synonym">Magnaporthe grisea</name>
    <dbReference type="NCBI Taxonomy" id="148305"/>
    <lineage>
        <taxon>Eukaryota</taxon>
        <taxon>Fungi</taxon>
        <taxon>Dikarya</taxon>
        <taxon>Ascomycota</taxon>
        <taxon>Pezizomycotina</taxon>
        <taxon>Sordariomycetes</taxon>
        <taxon>Sordariomycetidae</taxon>
        <taxon>Magnaporthales</taxon>
        <taxon>Pyriculariaceae</taxon>
        <taxon>Pyricularia</taxon>
    </lineage>
</organism>
<feature type="chain" id="PRO_5028470008" description="Hyphally-regulated cell wall protein N-terminal domain-containing protein" evidence="1">
    <location>
        <begin position="19"/>
        <end position="436"/>
    </location>
</feature>
<dbReference type="Proteomes" id="UP000515153">
    <property type="component" value="Chromosome VII"/>
</dbReference>
<dbReference type="GeneID" id="41965440"/>